<dbReference type="Proteomes" id="UP001497623">
    <property type="component" value="Unassembled WGS sequence"/>
</dbReference>
<dbReference type="PANTHER" id="PTHR14611:SF6">
    <property type="entry name" value="TECTONIC-2"/>
    <property type="match status" value="1"/>
</dbReference>
<feature type="transmembrane region" description="Helical" evidence="1">
    <location>
        <begin position="774"/>
        <end position="793"/>
    </location>
</feature>
<keyword evidence="5" id="KW-1185">Reference proteome</keyword>
<organism evidence="4 5">
    <name type="scientific">Meganyctiphanes norvegica</name>
    <name type="common">Northern krill</name>
    <name type="synonym">Thysanopoda norvegica</name>
    <dbReference type="NCBI Taxonomy" id="48144"/>
    <lineage>
        <taxon>Eukaryota</taxon>
        <taxon>Metazoa</taxon>
        <taxon>Ecdysozoa</taxon>
        <taxon>Arthropoda</taxon>
        <taxon>Crustacea</taxon>
        <taxon>Multicrustacea</taxon>
        <taxon>Malacostraca</taxon>
        <taxon>Eumalacostraca</taxon>
        <taxon>Eucarida</taxon>
        <taxon>Euphausiacea</taxon>
        <taxon>Euphausiidae</taxon>
        <taxon>Meganyctiphanes</taxon>
    </lineage>
</organism>
<keyword evidence="1" id="KW-0812">Transmembrane</keyword>
<dbReference type="PANTHER" id="PTHR14611">
    <property type="entry name" value="TECTONIC FAMILY MEMBER"/>
    <property type="match status" value="1"/>
</dbReference>
<reference evidence="4 5" key="1">
    <citation type="submission" date="2024-05" db="EMBL/GenBank/DDBJ databases">
        <authorList>
            <person name="Wallberg A."/>
        </authorList>
    </citation>
    <scope>NUCLEOTIDE SEQUENCE [LARGE SCALE GENOMIC DNA]</scope>
</reference>
<sequence>MIELHLYITLIYFTLIHSQIEGRGYITVSWIHIWGGHYLSLTLSTQTHPSLGVGMPIIASPVAMASNCNWECTDHDKTAFECLKGFKGGKLMTRHEDIYCTFHGPYSPEWHGFLCMKYDNNPYIGHFFSIFPIIKNIEIYVSKINSPKYSYEEKNGEVKTTPSQSNYVIGSVIEITNDDDNKLLKGYLSLPQTFLNEYCMESYPIKFLKKMSHICPLALTPDSCINAKRLNSNYYLHSSNKIPSFFNHNFKTNSSDNQFANVSVEHFCQNNIGNYVKVQGLNTVSLREKSEFYSFINNASMVNCNGSRSPIYNETLNLCENVVLDVQYSMFWSGPSIDKVFAKIIMGNIPVSFSNTKTKIKPKWKGSMKKELNQNKKGTFEITLLQHFNVDFSHLESTNKSSENITELEADNTKEDNVYLGKNKPTINLLLKSGGPGYIVQKPLIAGYTQYRNITQPKYILEFDKELKNISTEDKELKNISTEEVKEINMVFFDNSTILYNKSMENGIFSMEQIEEILLYNGSDINSTFSGEINENRTEKKFHYVDFPYDSGLFTIKSVSDCDCRNSSLVPIRFGIDSNSGCKFHFQVQNDSSCSKTKSGLYEVNIPYLHNMQNPGWPNSDQAQNFRNAHIGYRENKHDKIPMYHGCELPTSLEFTFVYQDVANFKMYSKLHSPIYQIMAASLRIHYSWYELRKQSSSHVQFTISSTFIEKHKTSQISRLKMDFLSPWIDPKFWHFRFDTVDSLAWSSAARYSEEVISLRLHHIIENTTQILRLYSNSIAIILLVIPFLLLTLNQNYRIKL</sequence>
<keyword evidence="2" id="KW-0732">Signal</keyword>
<feature type="non-terminal residue" evidence="4">
    <location>
        <position position="801"/>
    </location>
</feature>
<name>A0AAV2PNQ4_MEGNR</name>
<dbReference type="InterPro" id="IPR011677">
    <property type="entry name" value="TCTN1-3_dom"/>
</dbReference>
<proteinExistence type="predicted"/>
<evidence type="ECO:0000313" key="5">
    <source>
        <dbReference type="Proteomes" id="UP001497623"/>
    </source>
</evidence>
<dbReference type="InterPro" id="IPR040354">
    <property type="entry name" value="TCTN1-3"/>
</dbReference>
<dbReference type="Pfam" id="PF07773">
    <property type="entry name" value="TCTN_DUF1619"/>
    <property type="match status" value="1"/>
</dbReference>
<dbReference type="EMBL" id="CAXKWB010000616">
    <property type="protein sequence ID" value="CAL4061379.1"/>
    <property type="molecule type" value="Genomic_DNA"/>
</dbReference>
<evidence type="ECO:0000313" key="4">
    <source>
        <dbReference type="EMBL" id="CAL4061379.1"/>
    </source>
</evidence>
<gene>
    <name evidence="4" type="ORF">MNOR_LOCUS2129</name>
</gene>
<evidence type="ECO:0000259" key="3">
    <source>
        <dbReference type="Pfam" id="PF07773"/>
    </source>
</evidence>
<keyword evidence="1" id="KW-1133">Transmembrane helix</keyword>
<keyword evidence="1" id="KW-0472">Membrane</keyword>
<feature type="chain" id="PRO_5043416154" description="Tectonic-1-3 domain-containing protein" evidence="2">
    <location>
        <begin position="19"/>
        <end position="801"/>
    </location>
</feature>
<protein>
    <recommendedName>
        <fullName evidence="3">Tectonic-1-3 domain-containing protein</fullName>
    </recommendedName>
</protein>
<comment type="caution">
    <text evidence="4">The sequence shown here is derived from an EMBL/GenBank/DDBJ whole genome shotgun (WGS) entry which is preliminary data.</text>
</comment>
<feature type="signal peptide" evidence="2">
    <location>
        <begin position="1"/>
        <end position="18"/>
    </location>
</feature>
<evidence type="ECO:0000256" key="1">
    <source>
        <dbReference type="SAM" id="Phobius"/>
    </source>
</evidence>
<accession>A0AAV2PNQ4</accession>
<evidence type="ECO:0000256" key="2">
    <source>
        <dbReference type="SAM" id="SignalP"/>
    </source>
</evidence>
<dbReference type="AlphaFoldDB" id="A0AAV2PNQ4"/>
<feature type="domain" description="Tectonic-1-3" evidence="3">
    <location>
        <begin position="165"/>
        <end position="392"/>
    </location>
</feature>
<dbReference type="GO" id="GO:0060271">
    <property type="term" value="P:cilium assembly"/>
    <property type="evidence" value="ECO:0007669"/>
    <property type="project" value="TreeGrafter"/>
</dbReference>